<dbReference type="EMBL" id="MCFA01000035">
    <property type="protein sequence ID" value="ORY14158.1"/>
    <property type="molecule type" value="Genomic_DNA"/>
</dbReference>
<reference evidence="2 3" key="1">
    <citation type="submission" date="2016-07" db="EMBL/GenBank/DDBJ databases">
        <title>Pervasive Adenine N6-methylation of Active Genes in Fungi.</title>
        <authorList>
            <consortium name="DOE Joint Genome Institute"/>
            <person name="Mondo S.J."/>
            <person name="Dannebaum R.O."/>
            <person name="Kuo R.C."/>
            <person name="Labutti K."/>
            <person name="Haridas S."/>
            <person name="Kuo A."/>
            <person name="Salamov A."/>
            <person name="Ahrendt S.R."/>
            <person name="Lipzen A."/>
            <person name="Sullivan W."/>
            <person name="Andreopoulos W.B."/>
            <person name="Clum A."/>
            <person name="Lindquist E."/>
            <person name="Daum C."/>
            <person name="Ramamoorthy G.K."/>
            <person name="Gryganskyi A."/>
            <person name="Culley D."/>
            <person name="Magnuson J.K."/>
            <person name="James T.Y."/>
            <person name="O'Malley M.A."/>
            <person name="Stajich J.E."/>
            <person name="Spatafora J.W."/>
            <person name="Visel A."/>
            <person name="Grigoriev I.V."/>
        </authorList>
    </citation>
    <scope>NUCLEOTIDE SEQUENCE [LARGE SCALE GENOMIC DNA]</scope>
    <source>
        <strain evidence="2 3">CBS 115471</strain>
    </source>
</reference>
<keyword evidence="3" id="KW-1185">Reference proteome</keyword>
<gene>
    <name evidence="2" type="ORF">BCR34DRAFT_241365</name>
</gene>
<sequence length="164" mass="18380">MPSSSDNGRRRWQQQGSQRCTGGPVGVDSYIWRPLSGHRSSRQSPAIIGTSSAILLNPCCLAAISSQQRIVESSMRRTTPRAEGLSMSAVVHSRFLWRLASPWYVLYHTATAFWAQQDSHKIPTRFPQDSHNIATTFPSARRLAMPQEPRKSAPTSYCRDEHAL</sequence>
<accession>A0A1Y1ZVA8</accession>
<organism evidence="2 3">
    <name type="scientific">Clohesyomyces aquaticus</name>
    <dbReference type="NCBI Taxonomy" id="1231657"/>
    <lineage>
        <taxon>Eukaryota</taxon>
        <taxon>Fungi</taxon>
        <taxon>Dikarya</taxon>
        <taxon>Ascomycota</taxon>
        <taxon>Pezizomycotina</taxon>
        <taxon>Dothideomycetes</taxon>
        <taxon>Pleosporomycetidae</taxon>
        <taxon>Pleosporales</taxon>
        <taxon>Lindgomycetaceae</taxon>
        <taxon>Clohesyomyces</taxon>
    </lineage>
</organism>
<proteinExistence type="predicted"/>
<feature type="region of interest" description="Disordered" evidence="1">
    <location>
        <begin position="1"/>
        <end position="25"/>
    </location>
</feature>
<name>A0A1Y1ZVA8_9PLEO</name>
<dbReference type="Proteomes" id="UP000193144">
    <property type="component" value="Unassembled WGS sequence"/>
</dbReference>
<evidence type="ECO:0000256" key="1">
    <source>
        <dbReference type="SAM" id="MobiDB-lite"/>
    </source>
</evidence>
<protein>
    <submittedName>
        <fullName evidence="2">Uncharacterized protein</fullName>
    </submittedName>
</protein>
<evidence type="ECO:0000313" key="2">
    <source>
        <dbReference type="EMBL" id="ORY14158.1"/>
    </source>
</evidence>
<feature type="region of interest" description="Disordered" evidence="1">
    <location>
        <begin position="145"/>
        <end position="164"/>
    </location>
</feature>
<dbReference type="AlphaFoldDB" id="A0A1Y1ZVA8"/>
<evidence type="ECO:0000313" key="3">
    <source>
        <dbReference type="Proteomes" id="UP000193144"/>
    </source>
</evidence>
<comment type="caution">
    <text evidence="2">The sequence shown here is derived from an EMBL/GenBank/DDBJ whole genome shotgun (WGS) entry which is preliminary data.</text>
</comment>